<evidence type="ECO:0000313" key="2">
    <source>
        <dbReference type="Proteomes" id="UP001202289"/>
    </source>
</evidence>
<keyword evidence="2" id="KW-1185">Reference proteome</keyword>
<dbReference type="EMBL" id="JAMBOP010000020">
    <property type="protein sequence ID" value="MCM3737212.1"/>
    <property type="molecule type" value="Genomic_DNA"/>
</dbReference>
<sequence>MNIQIVLFDGFDELDAIGPYEVLRRANEFGANFDVKMVSLHLKSVTGFYGLKVEVEHFLSEDNCPDILIVPGGGWNHKGEKGARIEAEKGAYFVEKRGTVWRRTK</sequence>
<dbReference type="Proteomes" id="UP001202289">
    <property type="component" value="Unassembled WGS sequence"/>
</dbReference>
<name>A0ACC6A8J2_9BACI</name>
<gene>
    <name evidence="1" type="ORF">M3215_15745</name>
</gene>
<reference evidence="1" key="1">
    <citation type="submission" date="2022-05" db="EMBL/GenBank/DDBJ databases">
        <title>Comparative Genomics of Spacecraft Associated Microbes.</title>
        <authorList>
            <person name="Tran M.T."/>
            <person name="Wright A."/>
            <person name="Seuylemezian A."/>
            <person name="Eisen J."/>
            <person name="Coil D."/>
        </authorList>
    </citation>
    <scope>NUCLEOTIDE SEQUENCE</scope>
    <source>
        <strain evidence="1">FAIRING 10M-2.2</strain>
    </source>
</reference>
<organism evidence="1 2">
    <name type="scientific">Bacillus cytotoxicus</name>
    <dbReference type="NCBI Taxonomy" id="580165"/>
    <lineage>
        <taxon>Bacteria</taxon>
        <taxon>Bacillati</taxon>
        <taxon>Bacillota</taxon>
        <taxon>Bacilli</taxon>
        <taxon>Bacillales</taxon>
        <taxon>Bacillaceae</taxon>
        <taxon>Bacillus</taxon>
        <taxon>Bacillus cereus group</taxon>
    </lineage>
</organism>
<evidence type="ECO:0000313" key="1">
    <source>
        <dbReference type="EMBL" id="MCM3737212.1"/>
    </source>
</evidence>
<comment type="caution">
    <text evidence="1">The sequence shown here is derived from an EMBL/GenBank/DDBJ whole genome shotgun (WGS) entry which is preliminary data.</text>
</comment>
<proteinExistence type="predicted"/>
<accession>A0ACC6A8J2</accession>
<protein>
    <submittedName>
        <fullName evidence="1">DJ-1/PfpI family protein</fullName>
    </submittedName>
</protein>